<dbReference type="SMART" id="SM00249">
    <property type="entry name" value="PHD"/>
    <property type="match status" value="1"/>
</dbReference>
<evidence type="ECO:0000256" key="2">
    <source>
        <dbReference type="ARBA" id="ARBA00022771"/>
    </source>
</evidence>
<organism evidence="6 7">
    <name type="scientific">Xylaria bambusicola</name>
    <dbReference type="NCBI Taxonomy" id="326684"/>
    <lineage>
        <taxon>Eukaryota</taxon>
        <taxon>Fungi</taxon>
        <taxon>Dikarya</taxon>
        <taxon>Ascomycota</taxon>
        <taxon>Pezizomycotina</taxon>
        <taxon>Sordariomycetes</taxon>
        <taxon>Xylariomycetidae</taxon>
        <taxon>Xylariales</taxon>
        <taxon>Xylariaceae</taxon>
        <taxon>Xylaria</taxon>
    </lineage>
</organism>
<evidence type="ECO:0000313" key="7">
    <source>
        <dbReference type="Proteomes" id="UP001305414"/>
    </source>
</evidence>
<feature type="region of interest" description="Disordered" evidence="4">
    <location>
        <begin position="104"/>
        <end position="167"/>
    </location>
</feature>
<keyword evidence="2" id="KW-0863">Zinc-finger</keyword>
<feature type="domain" description="Zinc finger PHD-type" evidence="5">
    <location>
        <begin position="14"/>
        <end position="78"/>
    </location>
</feature>
<accession>A0AAN7ZB04</accession>
<dbReference type="InterPro" id="IPR001965">
    <property type="entry name" value="Znf_PHD"/>
</dbReference>
<evidence type="ECO:0000256" key="4">
    <source>
        <dbReference type="SAM" id="MobiDB-lite"/>
    </source>
</evidence>
<proteinExistence type="predicted"/>
<dbReference type="CDD" id="cd15489">
    <property type="entry name" value="PHD_SF"/>
    <property type="match status" value="1"/>
</dbReference>
<dbReference type="GO" id="GO:0008270">
    <property type="term" value="F:zinc ion binding"/>
    <property type="evidence" value="ECO:0007669"/>
    <property type="project" value="UniProtKB-KW"/>
</dbReference>
<evidence type="ECO:0000256" key="3">
    <source>
        <dbReference type="ARBA" id="ARBA00022833"/>
    </source>
</evidence>
<comment type="caution">
    <text evidence="6">The sequence shown here is derived from an EMBL/GenBank/DDBJ whole genome shotgun (WGS) entry which is preliminary data.</text>
</comment>
<dbReference type="SUPFAM" id="SSF57903">
    <property type="entry name" value="FYVE/PHD zinc finger"/>
    <property type="match status" value="1"/>
</dbReference>
<reference evidence="6 7" key="1">
    <citation type="submission" date="2023-10" db="EMBL/GenBank/DDBJ databases">
        <title>Draft genome sequence of Xylaria bambusicola isolate GMP-LS, the root and basal stem rot pathogen of sugarcane in Indonesia.</title>
        <authorList>
            <person name="Selvaraj P."/>
            <person name="Muralishankar V."/>
            <person name="Muruganantham S."/>
            <person name="Sp S."/>
            <person name="Haryani S."/>
            <person name="Lau K.J.X."/>
            <person name="Naqvi N.I."/>
        </authorList>
    </citation>
    <scope>NUCLEOTIDE SEQUENCE [LARGE SCALE GENOMIC DNA]</scope>
    <source>
        <strain evidence="6">GMP-LS</strain>
    </source>
</reference>
<name>A0AAN7ZB04_9PEZI</name>
<keyword evidence="7" id="KW-1185">Reference proteome</keyword>
<protein>
    <recommendedName>
        <fullName evidence="5">Zinc finger PHD-type domain-containing protein</fullName>
    </recommendedName>
</protein>
<feature type="compositionally biased region" description="Polar residues" evidence="4">
    <location>
        <begin position="121"/>
        <end position="133"/>
    </location>
</feature>
<feature type="compositionally biased region" description="Polar residues" evidence="4">
    <location>
        <begin position="157"/>
        <end position="167"/>
    </location>
</feature>
<gene>
    <name evidence="6" type="ORF">RRF57_008480</name>
</gene>
<keyword evidence="1" id="KW-0479">Metal-binding</keyword>
<dbReference type="AlphaFoldDB" id="A0AAN7ZB04"/>
<sequence length="167" mass="18726">MSQKSTEIVELAIDCVCQKAQCPGYPYGDDGLAVSKEDYDLEFLIKCISCGFNCHGPCVGFPTPEKSDSVEFFCSWCRPHHHQLHKTAQGHTYSRYTHIEEAEDIEYKPNKRKTTNRKRQASQTERNTQSKGCSASKRPRSKLLQLSPTAIDPPTVGSKTLPSKSKS</sequence>
<dbReference type="Gene3D" id="2.60.120.650">
    <property type="entry name" value="Cupin"/>
    <property type="match status" value="1"/>
</dbReference>
<evidence type="ECO:0000259" key="5">
    <source>
        <dbReference type="SMART" id="SM00249"/>
    </source>
</evidence>
<keyword evidence="3" id="KW-0862">Zinc</keyword>
<dbReference type="Proteomes" id="UP001305414">
    <property type="component" value="Unassembled WGS sequence"/>
</dbReference>
<dbReference type="EMBL" id="JAWHQM010000026">
    <property type="protein sequence ID" value="KAK5632766.1"/>
    <property type="molecule type" value="Genomic_DNA"/>
</dbReference>
<feature type="compositionally biased region" description="Basic residues" evidence="4">
    <location>
        <begin position="110"/>
        <end position="120"/>
    </location>
</feature>
<evidence type="ECO:0000313" key="6">
    <source>
        <dbReference type="EMBL" id="KAK5632766.1"/>
    </source>
</evidence>
<evidence type="ECO:0000256" key="1">
    <source>
        <dbReference type="ARBA" id="ARBA00022723"/>
    </source>
</evidence>
<dbReference type="InterPro" id="IPR011011">
    <property type="entry name" value="Znf_FYVE_PHD"/>
</dbReference>